<sequence length="481" mass="56402">MQQAKAIDEAPTQTERRDLSQRYGINHTAITTKIPGFEIPWSVPYEFLHLLENTIKNYVDHISGDFKDIGQGPETYIIPRAIWKEVGSTTVLSNATIPSAFGRSIPNIAEDRTYFTAEAYLVWATMYSRILLRGRFIHERYYTHWCLFISIVERCLDFSSTATERSQLHKDIHTWYYEYEKIFYQHNPTRLVACLLTIHAWIHIPDIIERSGPLWAYWSWVMERFCGRLSRAVSSRKWPYSSLNRRILEIGTLHAIRHMYNLKERLPVYTAMYNPKPLPSYHDEAEYPEITLLHPRQLLNLQSSDLRSLQRRIAKYIATQYTVPTAVAERCIPDIIEQWGRVRILDADVVNSVYGYPRKEENHRNASFMQYELLIDRQAHRPNAAPVFQPVTFFGQLERLLVCHIKPVEEFTAPTHPLVLMDVHLCNTAQDRYGFWEYADFRYREVINGTSIRALVGRIRDQGKWVFVQRSGAIEHASFVD</sequence>
<gene>
    <name evidence="1" type="ORF">M407DRAFT_71661</name>
</gene>
<proteinExistence type="predicted"/>
<protein>
    <submittedName>
        <fullName evidence="1">Uncharacterized protein</fullName>
    </submittedName>
</protein>
<name>A0A0C3QLP0_9AGAM</name>
<reference evidence="2" key="2">
    <citation type="submission" date="2015-01" db="EMBL/GenBank/DDBJ databases">
        <title>Evolutionary Origins and Diversification of the Mycorrhizal Mutualists.</title>
        <authorList>
            <consortium name="DOE Joint Genome Institute"/>
            <consortium name="Mycorrhizal Genomics Consortium"/>
            <person name="Kohler A."/>
            <person name="Kuo A."/>
            <person name="Nagy L.G."/>
            <person name="Floudas D."/>
            <person name="Copeland A."/>
            <person name="Barry K.W."/>
            <person name="Cichocki N."/>
            <person name="Veneault-Fourrey C."/>
            <person name="LaButti K."/>
            <person name="Lindquist E.A."/>
            <person name="Lipzen A."/>
            <person name="Lundell T."/>
            <person name="Morin E."/>
            <person name="Murat C."/>
            <person name="Riley R."/>
            <person name="Ohm R."/>
            <person name="Sun H."/>
            <person name="Tunlid A."/>
            <person name="Henrissat B."/>
            <person name="Grigoriev I.V."/>
            <person name="Hibbett D.S."/>
            <person name="Martin F."/>
        </authorList>
    </citation>
    <scope>NUCLEOTIDE SEQUENCE [LARGE SCALE GENOMIC DNA]</scope>
    <source>
        <strain evidence="2">MUT 4182</strain>
    </source>
</reference>
<dbReference type="PANTHER" id="PTHR46579:SF1">
    <property type="entry name" value="F5_8 TYPE C DOMAIN-CONTAINING PROTEIN"/>
    <property type="match status" value="1"/>
</dbReference>
<dbReference type="HOGENOM" id="CLU_032165_0_0_1"/>
<dbReference type="Proteomes" id="UP000054248">
    <property type="component" value="Unassembled WGS sequence"/>
</dbReference>
<reference evidence="1 2" key="1">
    <citation type="submission" date="2014-04" db="EMBL/GenBank/DDBJ databases">
        <authorList>
            <consortium name="DOE Joint Genome Institute"/>
            <person name="Kuo A."/>
            <person name="Girlanda M."/>
            <person name="Perotto S."/>
            <person name="Kohler A."/>
            <person name="Nagy L.G."/>
            <person name="Floudas D."/>
            <person name="Copeland A."/>
            <person name="Barry K.W."/>
            <person name="Cichocki N."/>
            <person name="Veneault-Fourrey C."/>
            <person name="LaButti K."/>
            <person name="Lindquist E.A."/>
            <person name="Lipzen A."/>
            <person name="Lundell T."/>
            <person name="Morin E."/>
            <person name="Murat C."/>
            <person name="Sun H."/>
            <person name="Tunlid A."/>
            <person name="Henrissat B."/>
            <person name="Grigoriev I.V."/>
            <person name="Hibbett D.S."/>
            <person name="Martin F."/>
            <person name="Nordberg H.P."/>
            <person name="Cantor M.N."/>
            <person name="Hua S.X."/>
        </authorList>
    </citation>
    <scope>NUCLEOTIDE SEQUENCE [LARGE SCALE GENOMIC DNA]</scope>
    <source>
        <strain evidence="1 2">MUT 4182</strain>
    </source>
</reference>
<evidence type="ECO:0000313" key="1">
    <source>
        <dbReference type="EMBL" id="KIO28561.1"/>
    </source>
</evidence>
<organism evidence="1 2">
    <name type="scientific">Tulasnella calospora MUT 4182</name>
    <dbReference type="NCBI Taxonomy" id="1051891"/>
    <lineage>
        <taxon>Eukaryota</taxon>
        <taxon>Fungi</taxon>
        <taxon>Dikarya</taxon>
        <taxon>Basidiomycota</taxon>
        <taxon>Agaricomycotina</taxon>
        <taxon>Agaricomycetes</taxon>
        <taxon>Cantharellales</taxon>
        <taxon>Tulasnellaceae</taxon>
        <taxon>Tulasnella</taxon>
    </lineage>
</organism>
<dbReference type="PANTHER" id="PTHR46579">
    <property type="entry name" value="F5/8 TYPE C DOMAIN-CONTAINING PROTEIN-RELATED"/>
    <property type="match status" value="1"/>
</dbReference>
<keyword evidence="2" id="KW-1185">Reference proteome</keyword>
<accession>A0A0C3QLP0</accession>
<dbReference type="OrthoDB" id="2404451at2759"/>
<evidence type="ECO:0000313" key="2">
    <source>
        <dbReference type="Proteomes" id="UP000054248"/>
    </source>
</evidence>
<dbReference type="AlphaFoldDB" id="A0A0C3QLP0"/>
<dbReference type="STRING" id="1051891.A0A0C3QLP0"/>
<dbReference type="EMBL" id="KN822993">
    <property type="protein sequence ID" value="KIO28561.1"/>
    <property type="molecule type" value="Genomic_DNA"/>
</dbReference>